<keyword evidence="10" id="KW-0560">Oxidoreductase</keyword>
<evidence type="ECO:0000256" key="2">
    <source>
        <dbReference type="ARBA" id="ARBA00008483"/>
    </source>
</evidence>
<feature type="domain" description="NADH-Ubiquinone oxidoreductase (complex I) chain 5 N-terminal" evidence="9">
    <location>
        <begin position="73"/>
        <end position="123"/>
    </location>
</feature>
<evidence type="ECO:0000256" key="1">
    <source>
        <dbReference type="ARBA" id="ARBA00004127"/>
    </source>
</evidence>
<dbReference type="GO" id="GO:0003954">
    <property type="term" value="F:NADH dehydrogenase activity"/>
    <property type="evidence" value="ECO:0007669"/>
    <property type="project" value="TreeGrafter"/>
</dbReference>
<dbReference type="GO" id="GO:0015990">
    <property type="term" value="P:electron transport coupled proton transport"/>
    <property type="evidence" value="ECO:0007669"/>
    <property type="project" value="TreeGrafter"/>
</dbReference>
<keyword evidence="3 6" id="KW-0812">Transmembrane</keyword>
<dbReference type="GO" id="GO:0012505">
    <property type="term" value="C:endomembrane system"/>
    <property type="evidence" value="ECO:0007669"/>
    <property type="project" value="UniProtKB-SubCell"/>
</dbReference>
<dbReference type="EC" id="1.6.5.11" evidence="10"/>
<dbReference type="EMBL" id="LR778114">
    <property type="protein sequence ID" value="CAB1129105.1"/>
    <property type="molecule type" value="Genomic_DNA"/>
</dbReference>
<dbReference type="GO" id="GO:0016020">
    <property type="term" value="C:membrane"/>
    <property type="evidence" value="ECO:0007669"/>
    <property type="project" value="UniProtKB-SubCell"/>
</dbReference>
<evidence type="ECO:0000313" key="10">
    <source>
        <dbReference type="EMBL" id="CAB1129105.1"/>
    </source>
</evidence>
<feature type="transmembrane region" description="Helical" evidence="7">
    <location>
        <begin position="43"/>
        <end position="61"/>
    </location>
</feature>
<comment type="subcellular location">
    <subcellularLocation>
        <location evidence="1">Endomembrane system</location>
        <topology evidence="1">Multi-pass membrane protein</topology>
    </subcellularLocation>
    <subcellularLocation>
        <location evidence="6">Membrane</location>
        <topology evidence="6">Multi-pass membrane protein</topology>
    </subcellularLocation>
</comment>
<evidence type="ECO:0000256" key="7">
    <source>
        <dbReference type="SAM" id="Phobius"/>
    </source>
</evidence>
<dbReference type="InterPro" id="IPR001750">
    <property type="entry name" value="ND/Mrp_TM"/>
</dbReference>
<keyword evidence="5 7" id="KW-0472">Membrane</keyword>
<evidence type="ECO:0000259" key="9">
    <source>
        <dbReference type="Pfam" id="PF00662"/>
    </source>
</evidence>
<feature type="transmembrane region" description="Helical" evidence="7">
    <location>
        <begin position="228"/>
        <end position="246"/>
    </location>
</feature>
<dbReference type="Pfam" id="PF00662">
    <property type="entry name" value="Proton_antipo_N"/>
    <property type="match status" value="1"/>
</dbReference>
<dbReference type="GO" id="GO:0008137">
    <property type="term" value="F:NADH dehydrogenase (ubiquinone) activity"/>
    <property type="evidence" value="ECO:0007669"/>
    <property type="project" value="InterPro"/>
</dbReference>
<feature type="transmembrane region" description="Helical" evidence="7">
    <location>
        <begin position="296"/>
        <end position="317"/>
    </location>
</feature>
<dbReference type="AlphaFoldDB" id="A0A6F8ZGI7"/>
<reference evidence="10 11" key="1">
    <citation type="submission" date="2020-02" db="EMBL/GenBank/DDBJ databases">
        <authorList>
            <person name="Hogendoorn C."/>
        </authorList>
    </citation>
    <scope>NUCLEOTIDE SEQUENCE [LARGE SCALE GENOMIC DNA]</scope>
    <source>
        <strain evidence="10">R501</strain>
    </source>
</reference>
<dbReference type="InterPro" id="IPR003945">
    <property type="entry name" value="NU5C-like"/>
</dbReference>
<name>A0A6F8ZGI7_9FIRM</name>
<dbReference type="Proteomes" id="UP000503399">
    <property type="component" value="Chromosome"/>
</dbReference>
<protein>
    <submittedName>
        <fullName evidence="10">Putative enzyme</fullName>
        <ecNumber evidence="10">1.6.5.11</ecNumber>
    </submittedName>
</protein>
<sequence>MSTGTGDLAGWAALLVAILPLAAAGGGILAGPRLQGRVYRLTLGAEVAAFALTVGISLPVVRGGPLEVPLYTWLQLPGFTIQAGLYVDRLTLVMLLLVTGISAMVQAFSIRYLRGDAAYDGFFLLVALVTWSVTLVVMADNLLMLFGGWEMVSAGLYLLLTHAHHRPAARAAARKTLLLQLAADVPFLAGVILTAVFFGTLNLPHLADRVASGAVRVVPLGWPGLPGFQVPAATLVALLLFAGAAGKSAQLPFHLWLPETMEAPTPVSALMHAGIVNAGGYLIARLSPLFHQSVLASAVVALTGAVTAVYGTTLMLAQPDYKRGLGYSTMGQMGFMVLEGGLGADERAGTRPDGGGGTGGLRLDNPGLGGPGAMACPGGACPGQGSWGPCWGWGPWRRLMPRVCTPWPGSWPPTWRPPRRRAGYGRRWQGGWC</sequence>
<comment type="similarity">
    <text evidence="2">Belongs to the CPA3 antiporters (TC 2.A.63) subunit A family.</text>
</comment>
<evidence type="ECO:0000256" key="5">
    <source>
        <dbReference type="ARBA" id="ARBA00023136"/>
    </source>
</evidence>
<evidence type="ECO:0000256" key="4">
    <source>
        <dbReference type="ARBA" id="ARBA00022989"/>
    </source>
</evidence>
<feature type="transmembrane region" description="Helical" evidence="7">
    <location>
        <begin position="181"/>
        <end position="201"/>
    </location>
</feature>
<feature type="transmembrane region" description="Helical" evidence="7">
    <location>
        <begin position="142"/>
        <end position="160"/>
    </location>
</feature>
<dbReference type="GO" id="GO:0042773">
    <property type="term" value="P:ATP synthesis coupled electron transport"/>
    <property type="evidence" value="ECO:0007669"/>
    <property type="project" value="InterPro"/>
</dbReference>
<feature type="domain" description="NADH:quinone oxidoreductase/Mrp antiporter transmembrane" evidence="8">
    <location>
        <begin position="139"/>
        <end position="339"/>
    </location>
</feature>
<dbReference type="PANTHER" id="PTHR42829">
    <property type="entry name" value="NADH-UBIQUINONE OXIDOREDUCTASE CHAIN 5"/>
    <property type="match status" value="1"/>
</dbReference>
<dbReference type="Pfam" id="PF00361">
    <property type="entry name" value="Proton_antipo_M"/>
    <property type="match status" value="1"/>
</dbReference>
<evidence type="ECO:0000313" key="11">
    <source>
        <dbReference type="Proteomes" id="UP000503399"/>
    </source>
</evidence>
<feature type="transmembrane region" description="Helical" evidence="7">
    <location>
        <begin position="117"/>
        <end position="136"/>
    </location>
</feature>
<dbReference type="PANTHER" id="PTHR42829:SF1">
    <property type="entry name" value="INORGANIC CARBON TRANSPORTER SUBUNIT DABB-RELATED"/>
    <property type="match status" value="1"/>
</dbReference>
<dbReference type="KEGG" id="hfv:R50_1604"/>
<organism evidence="10 11">
    <name type="scientific">Candidatus Hydrogenisulfobacillus filiaventi</name>
    <dbReference type="NCBI Taxonomy" id="2707344"/>
    <lineage>
        <taxon>Bacteria</taxon>
        <taxon>Bacillati</taxon>
        <taxon>Bacillota</taxon>
        <taxon>Clostridia</taxon>
        <taxon>Eubacteriales</taxon>
        <taxon>Clostridiales Family XVII. Incertae Sedis</taxon>
        <taxon>Candidatus Hydrogenisulfobacillus</taxon>
    </lineage>
</organism>
<evidence type="ECO:0000256" key="3">
    <source>
        <dbReference type="ARBA" id="ARBA00022692"/>
    </source>
</evidence>
<dbReference type="InterPro" id="IPR001516">
    <property type="entry name" value="Proton_antipo_N"/>
</dbReference>
<evidence type="ECO:0000259" key="8">
    <source>
        <dbReference type="Pfam" id="PF00361"/>
    </source>
</evidence>
<keyword evidence="11" id="KW-1185">Reference proteome</keyword>
<keyword evidence="4 7" id="KW-1133">Transmembrane helix</keyword>
<accession>A0A6F8ZGI7</accession>
<feature type="transmembrane region" description="Helical" evidence="7">
    <location>
        <begin position="81"/>
        <end position="105"/>
    </location>
</feature>
<feature type="transmembrane region" description="Helical" evidence="7">
    <location>
        <begin position="12"/>
        <end position="31"/>
    </location>
</feature>
<evidence type="ECO:0000256" key="6">
    <source>
        <dbReference type="RuleBase" id="RU000320"/>
    </source>
</evidence>
<proteinExistence type="inferred from homology"/>
<dbReference type="PRINTS" id="PR01434">
    <property type="entry name" value="NADHDHGNASE5"/>
</dbReference>
<gene>
    <name evidence="10" type="ORF">R50_1604</name>
</gene>